<feature type="domain" description="RING-type" evidence="5">
    <location>
        <begin position="238"/>
        <end position="276"/>
    </location>
</feature>
<name>A0A8D9FWT5_BRACM</name>
<organism evidence="6 7">
    <name type="scientific">Brassica campestris</name>
    <name type="common">Field mustard</name>
    <dbReference type="NCBI Taxonomy" id="3711"/>
    <lineage>
        <taxon>Eukaryota</taxon>
        <taxon>Viridiplantae</taxon>
        <taxon>Streptophyta</taxon>
        <taxon>Embryophyta</taxon>
        <taxon>Tracheophyta</taxon>
        <taxon>Spermatophyta</taxon>
        <taxon>Magnoliopsida</taxon>
        <taxon>eudicotyledons</taxon>
        <taxon>Gunneridae</taxon>
        <taxon>Pentapetalae</taxon>
        <taxon>rosids</taxon>
        <taxon>malvids</taxon>
        <taxon>Brassicales</taxon>
        <taxon>Brassicaceae</taxon>
        <taxon>Brassiceae</taxon>
        <taxon>Brassica</taxon>
    </lineage>
</organism>
<accession>A0A8D9FWT5</accession>
<evidence type="ECO:0000256" key="2">
    <source>
        <dbReference type="ARBA" id="ARBA00022771"/>
    </source>
</evidence>
<dbReference type="PANTHER" id="PTHR47094">
    <property type="entry name" value="ELFLESS, ISOFORM B"/>
    <property type="match status" value="1"/>
</dbReference>
<evidence type="ECO:0000313" key="6">
    <source>
        <dbReference type="EMBL" id="CAG7859979.1"/>
    </source>
</evidence>
<dbReference type="PROSITE" id="PS50089">
    <property type="entry name" value="ZF_RING_2"/>
    <property type="match status" value="1"/>
</dbReference>
<dbReference type="Pfam" id="PF13639">
    <property type="entry name" value="zf-RING_2"/>
    <property type="match status" value="1"/>
</dbReference>
<reference evidence="6 7" key="1">
    <citation type="submission" date="2021-07" db="EMBL/GenBank/DDBJ databases">
        <authorList>
            <consortium name="Genoscope - CEA"/>
            <person name="William W."/>
        </authorList>
    </citation>
    <scope>NUCLEOTIDE SEQUENCE [LARGE SCALE GENOMIC DNA]</scope>
</reference>
<evidence type="ECO:0000256" key="4">
    <source>
        <dbReference type="PROSITE-ProRule" id="PRU00175"/>
    </source>
</evidence>
<dbReference type="PANTHER" id="PTHR47094:SF1">
    <property type="entry name" value="RING-TYPE E3 UBIQUITIN TRANSFERASE"/>
    <property type="match status" value="1"/>
</dbReference>
<dbReference type="InterPro" id="IPR013083">
    <property type="entry name" value="Znf_RING/FYVE/PHD"/>
</dbReference>
<dbReference type="Gene3D" id="3.30.40.10">
    <property type="entry name" value="Zinc/RING finger domain, C3HC4 (zinc finger)"/>
    <property type="match status" value="1"/>
</dbReference>
<evidence type="ECO:0000256" key="3">
    <source>
        <dbReference type="ARBA" id="ARBA00022833"/>
    </source>
</evidence>
<proteinExistence type="predicted"/>
<dbReference type="InterPro" id="IPR049627">
    <property type="entry name" value="SLX8"/>
</dbReference>
<evidence type="ECO:0000256" key="1">
    <source>
        <dbReference type="ARBA" id="ARBA00022723"/>
    </source>
</evidence>
<gene>
    <name evidence="6" type="ORF">BRAPAZ1V2_A09P04460.2</name>
</gene>
<evidence type="ECO:0000313" key="7">
    <source>
        <dbReference type="Proteomes" id="UP000694005"/>
    </source>
</evidence>
<evidence type="ECO:0000259" key="5">
    <source>
        <dbReference type="PROSITE" id="PS50089"/>
    </source>
</evidence>
<dbReference type="GO" id="GO:0008270">
    <property type="term" value="F:zinc ion binding"/>
    <property type="evidence" value="ECO:0007669"/>
    <property type="project" value="UniProtKB-KW"/>
</dbReference>
<dbReference type="Proteomes" id="UP000694005">
    <property type="component" value="Chromosome A09"/>
</dbReference>
<keyword evidence="2 4" id="KW-0863">Zinc-finger</keyword>
<dbReference type="GO" id="GO:0061630">
    <property type="term" value="F:ubiquitin protein ligase activity"/>
    <property type="evidence" value="ECO:0007669"/>
    <property type="project" value="InterPro"/>
</dbReference>
<keyword evidence="1" id="KW-0479">Metal-binding</keyword>
<dbReference type="SUPFAM" id="SSF57850">
    <property type="entry name" value="RING/U-box"/>
    <property type="match status" value="1"/>
</dbReference>
<dbReference type="EMBL" id="LS974625">
    <property type="protein sequence ID" value="CAG7859979.1"/>
    <property type="molecule type" value="Genomic_DNA"/>
</dbReference>
<dbReference type="Gramene" id="A09p04460.2_BraZ1">
    <property type="protein sequence ID" value="A09p04460.2_BraZ1.CDS"/>
    <property type="gene ID" value="A09g04460.2_BraZ1"/>
</dbReference>
<dbReference type="AlphaFoldDB" id="A0A8D9FWT5"/>
<sequence>MPFRTCGPPQNHNLFLDTCQNRVDAKTACLLRFRFFTFLWVLSQSFKNPNYTKTYLLSSNPSPAQNSPHGERHEPRIEEFPSGAKMNTSEWRSTRGIRRRKAVFDLNVALTDLEGTSASVRVSPIVPSCDLQRESEPSHPPPAMIDVDAIEDDVVESSASAFAEARSKSTGARRRRLMVDVESGEFILLFAGGTTRLSPNKRRRVPPNQPVIDCEHVQSVCSSKAPPPPPPEEPKFSCPICMCSFTEEMSTKCGHIFCKGCIKMAISRQNKCPTCRKKVTAKELIRVFLPTTR</sequence>
<protein>
    <recommendedName>
        <fullName evidence="5">RING-type domain-containing protein</fullName>
    </recommendedName>
</protein>
<dbReference type="PROSITE" id="PS00518">
    <property type="entry name" value="ZF_RING_1"/>
    <property type="match status" value="1"/>
</dbReference>
<dbReference type="InterPro" id="IPR017907">
    <property type="entry name" value="Znf_RING_CS"/>
</dbReference>
<keyword evidence="3" id="KW-0862">Zinc</keyword>
<dbReference type="SMART" id="SM00184">
    <property type="entry name" value="RING"/>
    <property type="match status" value="1"/>
</dbReference>
<dbReference type="InterPro" id="IPR001841">
    <property type="entry name" value="Znf_RING"/>
</dbReference>